<feature type="compositionally biased region" description="Polar residues" evidence="1">
    <location>
        <begin position="65"/>
        <end position="78"/>
    </location>
</feature>
<protein>
    <submittedName>
        <fullName evidence="2">Uncharacterized protein</fullName>
    </submittedName>
</protein>
<keyword evidence="3" id="KW-1185">Reference proteome</keyword>
<dbReference type="AlphaFoldDB" id="A0AAV2KXG3"/>
<gene>
    <name evidence="2" type="ORF">KC01_LOCUS23318</name>
</gene>
<dbReference type="EMBL" id="OZ035842">
    <property type="protein sequence ID" value="CAL1594344.1"/>
    <property type="molecule type" value="Genomic_DNA"/>
</dbReference>
<evidence type="ECO:0000313" key="2">
    <source>
        <dbReference type="EMBL" id="CAL1594344.1"/>
    </source>
</evidence>
<organism evidence="2 3">
    <name type="scientific">Knipowitschia caucasica</name>
    <name type="common">Caucasian dwarf goby</name>
    <name type="synonym">Pomatoschistus caucasicus</name>
    <dbReference type="NCBI Taxonomy" id="637954"/>
    <lineage>
        <taxon>Eukaryota</taxon>
        <taxon>Metazoa</taxon>
        <taxon>Chordata</taxon>
        <taxon>Craniata</taxon>
        <taxon>Vertebrata</taxon>
        <taxon>Euteleostomi</taxon>
        <taxon>Actinopterygii</taxon>
        <taxon>Neopterygii</taxon>
        <taxon>Teleostei</taxon>
        <taxon>Neoteleostei</taxon>
        <taxon>Acanthomorphata</taxon>
        <taxon>Gobiaria</taxon>
        <taxon>Gobiiformes</taxon>
        <taxon>Gobioidei</taxon>
        <taxon>Gobiidae</taxon>
        <taxon>Gobiinae</taxon>
        <taxon>Knipowitschia</taxon>
    </lineage>
</organism>
<proteinExistence type="predicted"/>
<sequence>MDDVIGSLQYMCPRRVLSSAPTPRIRSPPCHRAPLRTPRTAHRYHSRSATETTRPASPLRLPAQRTLTDSPQPATDSATARRYDFPRSATTPCAARFADSPANRYDSPQPPVRLPLASTTDSPHRARSTTAPRSGSDSRSRDDSPQLAANSPATPQFPPPR</sequence>
<accession>A0AAV2KXG3</accession>
<evidence type="ECO:0000313" key="3">
    <source>
        <dbReference type="Proteomes" id="UP001497482"/>
    </source>
</evidence>
<reference evidence="2 3" key="1">
    <citation type="submission" date="2024-04" db="EMBL/GenBank/DDBJ databases">
        <authorList>
            <person name="Waldvogel A.-M."/>
            <person name="Schoenle A."/>
        </authorList>
    </citation>
    <scope>NUCLEOTIDE SEQUENCE [LARGE SCALE GENOMIC DNA]</scope>
</reference>
<feature type="region of interest" description="Disordered" evidence="1">
    <location>
        <begin position="19"/>
        <end position="161"/>
    </location>
</feature>
<dbReference type="Proteomes" id="UP001497482">
    <property type="component" value="Chromosome 20"/>
</dbReference>
<name>A0AAV2KXG3_KNICA</name>
<evidence type="ECO:0000256" key="1">
    <source>
        <dbReference type="SAM" id="MobiDB-lite"/>
    </source>
</evidence>